<evidence type="ECO:0008006" key="4">
    <source>
        <dbReference type="Google" id="ProtNLM"/>
    </source>
</evidence>
<dbReference type="OrthoDB" id="9767214at2"/>
<gene>
    <name evidence="2" type="ORF">SAMN06265371_101218</name>
</gene>
<proteinExistence type="predicted"/>
<dbReference type="AlphaFoldDB" id="A0A238VEC3"/>
<dbReference type="Gene3D" id="2.60.40.2880">
    <property type="entry name" value="MmpS1-5, C-terminal soluble domain"/>
    <property type="match status" value="1"/>
</dbReference>
<accession>A0A238VEC3</accession>
<evidence type="ECO:0000313" key="3">
    <source>
        <dbReference type="Proteomes" id="UP000198384"/>
    </source>
</evidence>
<evidence type="ECO:0000256" key="1">
    <source>
        <dbReference type="SAM" id="MobiDB-lite"/>
    </source>
</evidence>
<dbReference type="RefSeq" id="WP_089379886.1">
    <property type="nucleotide sequence ID" value="NZ_FZNT01000001.1"/>
</dbReference>
<feature type="compositionally biased region" description="Polar residues" evidence="1">
    <location>
        <begin position="101"/>
        <end position="120"/>
    </location>
</feature>
<protein>
    <recommendedName>
        <fullName evidence="4">MmpS family membrane protein</fullName>
    </recommendedName>
</protein>
<dbReference type="PROSITE" id="PS51257">
    <property type="entry name" value="PROKAR_LIPOPROTEIN"/>
    <property type="match status" value="1"/>
</dbReference>
<evidence type="ECO:0000313" key="2">
    <source>
        <dbReference type="EMBL" id="SNR32033.1"/>
    </source>
</evidence>
<dbReference type="Proteomes" id="UP000198384">
    <property type="component" value="Unassembled WGS sequence"/>
</dbReference>
<dbReference type="EMBL" id="FZNT01000001">
    <property type="protein sequence ID" value="SNR32033.1"/>
    <property type="molecule type" value="Genomic_DNA"/>
</dbReference>
<reference evidence="2 3" key="1">
    <citation type="submission" date="2017-06" db="EMBL/GenBank/DDBJ databases">
        <authorList>
            <person name="Kim H.J."/>
            <person name="Triplett B.A."/>
        </authorList>
    </citation>
    <scope>NUCLEOTIDE SEQUENCE [LARGE SCALE GENOMIC DNA]</scope>
    <source>
        <strain evidence="2 3">DSM 29150</strain>
    </source>
</reference>
<sequence length="132" mass="14374">MRKLLFISIITLLFSCSKDDEPDRTMYNITYTVTATNGATINKVEYRDSQGKLIELTNVNSPWTINLNVRAGLGLEAVAYGDIPYQGSLSITAVWVPEGGDSQSETDTLGNNTPDSTINNGKVEISGRTLPD</sequence>
<dbReference type="InterPro" id="IPR038468">
    <property type="entry name" value="MmpS_C"/>
</dbReference>
<organism evidence="2 3">
    <name type="scientific">Lutibacter agarilyticus</name>
    <dbReference type="NCBI Taxonomy" id="1109740"/>
    <lineage>
        <taxon>Bacteria</taxon>
        <taxon>Pseudomonadati</taxon>
        <taxon>Bacteroidota</taxon>
        <taxon>Flavobacteriia</taxon>
        <taxon>Flavobacteriales</taxon>
        <taxon>Flavobacteriaceae</taxon>
        <taxon>Lutibacter</taxon>
    </lineage>
</organism>
<feature type="region of interest" description="Disordered" evidence="1">
    <location>
        <begin position="100"/>
        <end position="132"/>
    </location>
</feature>
<name>A0A238VEC3_9FLAO</name>
<keyword evidence="3" id="KW-1185">Reference proteome</keyword>